<evidence type="ECO:0000313" key="2">
    <source>
        <dbReference type="Proteomes" id="UP000324222"/>
    </source>
</evidence>
<dbReference type="EMBL" id="VSRR010148206">
    <property type="protein sequence ID" value="MPD05883.1"/>
    <property type="molecule type" value="Genomic_DNA"/>
</dbReference>
<organism evidence="1 2">
    <name type="scientific">Portunus trituberculatus</name>
    <name type="common">Swimming crab</name>
    <name type="synonym">Neptunus trituberculatus</name>
    <dbReference type="NCBI Taxonomy" id="210409"/>
    <lineage>
        <taxon>Eukaryota</taxon>
        <taxon>Metazoa</taxon>
        <taxon>Ecdysozoa</taxon>
        <taxon>Arthropoda</taxon>
        <taxon>Crustacea</taxon>
        <taxon>Multicrustacea</taxon>
        <taxon>Malacostraca</taxon>
        <taxon>Eumalacostraca</taxon>
        <taxon>Eucarida</taxon>
        <taxon>Decapoda</taxon>
        <taxon>Pleocyemata</taxon>
        <taxon>Brachyura</taxon>
        <taxon>Eubrachyura</taxon>
        <taxon>Portunoidea</taxon>
        <taxon>Portunidae</taxon>
        <taxon>Portuninae</taxon>
        <taxon>Portunus</taxon>
    </lineage>
</organism>
<keyword evidence="2" id="KW-1185">Reference proteome</keyword>
<dbReference type="Proteomes" id="UP000324222">
    <property type="component" value="Unassembled WGS sequence"/>
</dbReference>
<name>A0A5B7KB97_PORTR</name>
<dbReference type="AlphaFoldDB" id="A0A5B7KB97"/>
<accession>A0A5B7KB97</accession>
<protein>
    <submittedName>
        <fullName evidence="1">Uncharacterized protein</fullName>
    </submittedName>
</protein>
<gene>
    <name evidence="1" type="ORF">E2C01_101654</name>
</gene>
<reference evidence="1 2" key="1">
    <citation type="submission" date="2019-05" db="EMBL/GenBank/DDBJ databases">
        <title>Another draft genome of Portunus trituberculatus and its Hox gene families provides insights of decapod evolution.</title>
        <authorList>
            <person name="Jeong J.-H."/>
            <person name="Song I."/>
            <person name="Kim S."/>
            <person name="Choi T."/>
            <person name="Kim D."/>
            <person name="Ryu S."/>
            <person name="Kim W."/>
        </authorList>
    </citation>
    <scope>NUCLEOTIDE SEQUENCE [LARGE SCALE GENOMIC DNA]</scope>
    <source>
        <tissue evidence="1">Muscle</tissue>
    </source>
</reference>
<evidence type="ECO:0000313" key="1">
    <source>
        <dbReference type="EMBL" id="MPD05883.1"/>
    </source>
</evidence>
<sequence>MIYVKNGLFWSIPAFYEPKLRNAGKTQYLSKELKYVKNGLF</sequence>
<comment type="caution">
    <text evidence="1">The sequence shown here is derived from an EMBL/GenBank/DDBJ whole genome shotgun (WGS) entry which is preliminary data.</text>
</comment>
<proteinExistence type="predicted"/>